<feature type="compositionally biased region" description="Basic and acidic residues" evidence="1">
    <location>
        <begin position="211"/>
        <end position="225"/>
    </location>
</feature>
<gene>
    <name evidence="2" type="ORF">An17g00360</name>
</gene>
<sequence>MRIAADKHTILNANLTTEYKESEYYNDSDNYGCSVTNGGRGKEGKLKLKVAWWQTAPKPRPKDSTDKKENYTSLILKANNGTSRAVAGRNIMGIVWDWAGVGRFRGTEIDWLKGVTDDTLQLIDRAFQHPMNYSLIREKYCRYYYDHHQQEGVQLIGKNTAGLTNEDELATAGQGVRVSSNDTIVRKIEEFSDLGSNDASPQQPLVLVERKVPEGRPDRRTESPRRAPQNSLAPYGTGTAGQLQGIFRQIWADPGIFRQEPAPFGIGPPPPSLPALFLSPSPFPPPPSTSSFLSR</sequence>
<accession>A0AAJ8BZ30</accession>
<dbReference type="GeneID" id="84593563"/>
<feature type="region of interest" description="Disordered" evidence="1">
    <location>
        <begin position="211"/>
        <end position="239"/>
    </location>
</feature>
<feature type="region of interest" description="Disordered" evidence="1">
    <location>
        <begin position="259"/>
        <end position="295"/>
    </location>
</feature>
<name>A0AAJ8BZ30_ASPNG</name>
<protein>
    <submittedName>
        <fullName evidence="2">Uncharacterized protein</fullName>
    </submittedName>
</protein>
<dbReference type="VEuPathDB" id="FungiDB:An17g00360"/>
<organism evidence="2">
    <name type="scientific">Aspergillus niger</name>
    <dbReference type="NCBI Taxonomy" id="5061"/>
    <lineage>
        <taxon>Eukaryota</taxon>
        <taxon>Fungi</taxon>
        <taxon>Dikarya</taxon>
        <taxon>Ascomycota</taxon>
        <taxon>Pezizomycotina</taxon>
        <taxon>Eurotiomycetes</taxon>
        <taxon>Eurotiomycetidae</taxon>
        <taxon>Eurotiales</taxon>
        <taxon>Aspergillaceae</taxon>
        <taxon>Aspergillus</taxon>
        <taxon>Aspergillus subgen. Circumdati</taxon>
    </lineage>
</organism>
<evidence type="ECO:0000256" key="1">
    <source>
        <dbReference type="SAM" id="MobiDB-lite"/>
    </source>
</evidence>
<dbReference type="KEGG" id="ang:An17g00360"/>
<evidence type="ECO:0000313" key="2">
    <source>
        <dbReference type="RefSeq" id="XP_059606567.1"/>
    </source>
</evidence>
<proteinExistence type="predicted"/>
<reference evidence="2" key="1">
    <citation type="submission" date="2025-02" db="EMBL/GenBank/DDBJ databases">
        <authorList>
            <consortium name="NCBI Genome Project"/>
        </authorList>
    </citation>
    <scope>NUCLEOTIDE SEQUENCE</scope>
</reference>
<dbReference type="RefSeq" id="XP_059606567.1">
    <property type="nucleotide sequence ID" value="XM_059745407.1"/>
</dbReference>
<dbReference type="AlphaFoldDB" id="A0AAJ8BZ30"/>
<reference evidence="2" key="2">
    <citation type="submission" date="2025-08" db="UniProtKB">
        <authorList>
            <consortium name="RefSeq"/>
        </authorList>
    </citation>
    <scope>IDENTIFICATION</scope>
</reference>